<accession>A0ABP8M0Q5</accession>
<evidence type="ECO:0000313" key="1">
    <source>
        <dbReference type="EMBL" id="GAA4442125.1"/>
    </source>
</evidence>
<dbReference type="RefSeq" id="WP_345161936.1">
    <property type="nucleotide sequence ID" value="NZ_BAABHC010000029.1"/>
</dbReference>
<dbReference type="InterPro" id="IPR046297">
    <property type="entry name" value="DUF6334"/>
</dbReference>
<proteinExistence type="predicted"/>
<reference evidence="2" key="1">
    <citation type="journal article" date="2019" name="Int. J. Syst. Evol. Microbiol.">
        <title>The Global Catalogue of Microorganisms (GCM) 10K type strain sequencing project: providing services to taxonomists for standard genome sequencing and annotation.</title>
        <authorList>
            <consortium name="The Broad Institute Genomics Platform"/>
            <consortium name="The Broad Institute Genome Sequencing Center for Infectious Disease"/>
            <person name="Wu L."/>
            <person name="Ma J."/>
        </authorList>
    </citation>
    <scope>NUCLEOTIDE SEQUENCE [LARGE SCALE GENOMIC DNA]</scope>
    <source>
        <strain evidence="2">JCM 17926</strain>
    </source>
</reference>
<dbReference type="Pfam" id="PF19860">
    <property type="entry name" value="DUF6334"/>
    <property type="match status" value="1"/>
</dbReference>
<dbReference type="Proteomes" id="UP001500552">
    <property type="component" value="Unassembled WGS sequence"/>
</dbReference>
<protein>
    <submittedName>
        <fullName evidence="1">Uncharacterized protein</fullName>
    </submittedName>
</protein>
<organism evidence="1 2">
    <name type="scientific">Pontibacter saemangeumensis</name>
    <dbReference type="NCBI Taxonomy" id="1084525"/>
    <lineage>
        <taxon>Bacteria</taxon>
        <taxon>Pseudomonadati</taxon>
        <taxon>Bacteroidota</taxon>
        <taxon>Cytophagia</taxon>
        <taxon>Cytophagales</taxon>
        <taxon>Hymenobacteraceae</taxon>
        <taxon>Pontibacter</taxon>
    </lineage>
</organism>
<comment type="caution">
    <text evidence="1">The sequence shown here is derived from an EMBL/GenBank/DDBJ whole genome shotgun (WGS) entry which is preliminary data.</text>
</comment>
<name>A0ABP8M0Q5_9BACT</name>
<dbReference type="EMBL" id="BAABHC010000029">
    <property type="protein sequence ID" value="GAA4442125.1"/>
    <property type="molecule type" value="Genomic_DNA"/>
</dbReference>
<evidence type="ECO:0000313" key="2">
    <source>
        <dbReference type="Proteomes" id="UP001500552"/>
    </source>
</evidence>
<keyword evidence="2" id="KW-1185">Reference proteome</keyword>
<gene>
    <name evidence="1" type="ORF">GCM10023188_41450</name>
</gene>
<sequence>MESFVDLDTLTGKQVINAFALHDLQQGGLRQVVFRLEDLYLVVAVEAASDELVISVQPELDVAALELRFSRTPISNQRKHISYIWRMTNQRGYEDGFQLEFDDVEGTNVQLIAESAQLKLFIFRKYR</sequence>